<dbReference type="EC" id="2.4.-.-" evidence="9"/>
<evidence type="ECO:0000256" key="1">
    <source>
        <dbReference type="ARBA" id="ARBA00022645"/>
    </source>
</evidence>
<feature type="domain" description="Glycosyl transferase family 51" evidence="8">
    <location>
        <begin position="12"/>
        <end position="197"/>
    </location>
</feature>
<keyword evidence="3 9" id="KW-0328">Glycosyltransferase</keyword>
<protein>
    <submittedName>
        <fullName evidence="9">Transglycosylase domain-containing protein</fullName>
        <ecNumber evidence="9">2.4.-.-</ecNumber>
    </submittedName>
</protein>
<dbReference type="PANTHER" id="PTHR32282:SF33">
    <property type="entry name" value="PEPTIDOGLYCAN GLYCOSYLTRANSFERASE"/>
    <property type="match status" value="1"/>
</dbReference>
<evidence type="ECO:0000259" key="8">
    <source>
        <dbReference type="Pfam" id="PF00912"/>
    </source>
</evidence>
<dbReference type="Gene3D" id="1.10.3810.10">
    <property type="entry name" value="Biosynthetic peptidoglycan transglycosylase-like"/>
    <property type="match status" value="1"/>
</dbReference>
<dbReference type="SUPFAM" id="SSF56601">
    <property type="entry name" value="beta-lactamase/transpeptidase-like"/>
    <property type="match status" value="1"/>
</dbReference>
<comment type="catalytic activity">
    <reaction evidence="6">
        <text>Preferential cleavage: (Ac)2-L-Lys-D-Ala-|-D-Ala. Also transpeptidation of peptidyl-alanyl moieties that are N-acyl substituents of D-alanine.</text>
        <dbReference type="EC" id="3.4.16.4"/>
    </reaction>
</comment>
<dbReference type="SUPFAM" id="SSF53955">
    <property type="entry name" value="Lysozyme-like"/>
    <property type="match status" value="1"/>
</dbReference>
<evidence type="ECO:0000256" key="3">
    <source>
        <dbReference type="ARBA" id="ARBA00022676"/>
    </source>
</evidence>
<dbReference type="EMBL" id="JBHTIR010003044">
    <property type="protein sequence ID" value="MFD0854589.1"/>
    <property type="molecule type" value="Genomic_DNA"/>
</dbReference>
<comment type="catalytic activity">
    <reaction evidence="7">
        <text>[GlcNAc-(1-&gt;4)-Mur2Ac(oyl-L-Ala-gamma-D-Glu-L-Lys-D-Ala-D-Ala)](n)-di-trans,octa-cis-undecaprenyl diphosphate + beta-D-GlcNAc-(1-&gt;4)-Mur2Ac(oyl-L-Ala-gamma-D-Glu-L-Lys-D-Ala-D-Ala)-di-trans,octa-cis-undecaprenyl diphosphate = [GlcNAc-(1-&gt;4)-Mur2Ac(oyl-L-Ala-gamma-D-Glu-L-Lys-D-Ala-D-Ala)](n+1)-di-trans,octa-cis-undecaprenyl diphosphate + di-trans,octa-cis-undecaprenyl diphosphate + H(+)</text>
        <dbReference type="Rhea" id="RHEA:23708"/>
        <dbReference type="Rhea" id="RHEA-COMP:9602"/>
        <dbReference type="Rhea" id="RHEA-COMP:9603"/>
        <dbReference type="ChEBI" id="CHEBI:15378"/>
        <dbReference type="ChEBI" id="CHEBI:58405"/>
        <dbReference type="ChEBI" id="CHEBI:60033"/>
        <dbReference type="ChEBI" id="CHEBI:78435"/>
        <dbReference type="EC" id="2.4.99.28"/>
    </reaction>
</comment>
<feature type="non-terminal residue" evidence="9">
    <location>
        <position position="283"/>
    </location>
</feature>
<keyword evidence="5" id="KW-0511">Multifunctional enzyme</keyword>
<reference evidence="10" key="1">
    <citation type="journal article" date="2019" name="Int. J. Syst. Evol. Microbiol.">
        <title>The Global Catalogue of Microorganisms (GCM) 10K type strain sequencing project: providing services to taxonomists for standard genome sequencing and annotation.</title>
        <authorList>
            <consortium name="The Broad Institute Genomics Platform"/>
            <consortium name="The Broad Institute Genome Sequencing Center for Infectious Disease"/>
            <person name="Wu L."/>
            <person name="Ma J."/>
        </authorList>
    </citation>
    <scope>NUCLEOTIDE SEQUENCE [LARGE SCALE GENOMIC DNA]</scope>
    <source>
        <strain evidence="10">JCM 31696</strain>
    </source>
</reference>
<evidence type="ECO:0000256" key="6">
    <source>
        <dbReference type="ARBA" id="ARBA00034000"/>
    </source>
</evidence>
<keyword evidence="2" id="KW-0378">Hydrolase</keyword>
<dbReference type="InterPro" id="IPR012338">
    <property type="entry name" value="Beta-lactam/transpept-like"/>
</dbReference>
<dbReference type="InterPro" id="IPR001264">
    <property type="entry name" value="Glyco_trans_51"/>
</dbReference>
<dbReference type="Proteomes" id="UP001597083">
    <property type="component" value="Unassembled WGS sequence"/>
</dbReference>
<proteinExistence type="predicted"/>
<dbReference type="Pfam" id="PF00912">
    <property type="entry name" value="Transgly"/>
    <property type="match status" value="1"/>
</dbReference>
<evidence type="ECO:0000256" key="5">
    <source>
        <dbReference type="ARBA" id="ARBA00023268"/>
    </source>
</evidence>
<organism evidence="9 10">
    <name type="scientific">Actinomadura adrarensis</name>
    <dbReference type="NCBI Taxonomy" id="1819600"/>
    <lineage>
        <taxon>Bacteria</taxon>
        <taxon>Bacillati</taxon>
        <taxon>Actinomycetota</taxon>
        <taxon>Actinomycetes</taxon>
        <taxon>Streptosporangiales</taxon>
        <taxon>Thermomonosporaceae</taxon>
        <taxon>Actinomadura</taxon>
    </lineage>
</organism>
<keyword evidence="10" id="KW-1185">Reference proteome</keyword>
<comment type="caution">
    <text evidence="9">The sequence shown here is derived from an EMBL/GenBank/DDBJ whole genome shotgun (WGS) entry which is preliminary data.</text>
</comment>
<dbReference type="InterPro" id="IPR036950">
    <property type="entry name" value="PBP_transglycosylase"/>
</dbReference>
<gene>
    <name evidence="9" type="ORF">ACFQ07_20295</name>
</gene>
<evidence type="ECO:0000256" key="7">
    <source>
        <dbReference type="ARBA" id="ARBA00049902"/>
    </source>
</evidence>
<name>A0ABW3CKS0_9ACTN</name>
<dbReference type="PANTHER" id="PTHR32282">
    <property type="entry name" value="BINDING PROTEIN TRANSPEPTIDASE, PUTATIVE-RELATED"/>
    <property type="match status" value="1"/>
</dbReference>
<keyword evidence="1" id="KW-0121">Carboxypeptidase</keyword>
<dbReference type="InterPro" id="IPR050396">
    <property type="entry name" value="Glycosyltr_51/Transpeptidase"/>
</dbReference>
<keyword evidence="4 9" id="KW-0808">Transferase</keyword>
<evidence type="ECO:0000256" key="4">
    <source>
        <dbReference type="ARBA" id="ARBA00022679"/>
    </source>
</evidence>
<dbReference type="GO" id="GO:0016757">
    <property type="term" value="F:glycosyltransferase activity"/>
    <property type="evidence" value="ECO:0007669"/>
    <property type="project" value="UniProtKB-KW"/>
</dbReference>
<evidence type="ECO:0000313" key="9">
    <source>
        <dbReference type="EMBL" id="MFD0854589.1"/>
    </source>
</evidence>
<sequence length="283" mass="31719">MPQRSRILAADGSVLATFYYENRVDVKMEQVAPIARKAVLAIEDARFYEHGALDSQGTMRALLSNLGSGEVTQGGSGITQQYVKNLLLTQAESEEEQLRAREVTAARKVRELRYAAALERRFSKDEIFIRYLNIAYYGDGAYGIESAARHFFSKPASRLTLPEAALLAGVIRYPYAYDPVERPEAALERRNVVLDRMLELGWITQMQAGAAKARPLGLKIHNTPNGCTTSSAPFFCDYVQREILNDPVFGATRQEREKLLKRGGLTIRTTLDRQTQRSAQRAV</sequence>
<evidence type="ECO:0000256" key="2">
    <source>
        <dbReference type="ARBA" id="ARBA00022670"/>
    </source>
</evidence>
<dbReference type="InterPro" id="IPR023346">
    <property type="entry name" value="Lysozyme-like_dom_sf"/>
</dbReference>
<keyword evidence="2" id="KW-0645">Protease</keyword>
<accession>A0ABW3CKS0</accession>
<evidence type="ECO:0000313" key="10">
    <source>
        <dbReference type="Proteomes" id="UP001597083"/>
    </source>
</evidence>